<evidence type="ECO:0000313" key="1">
    <source>
        <dbReference type="EMBL" id="CDW38339.1"/>
    </source>
</evidence>
<dbReference type="EMBL" id="HACA01020978">
    <property type="protein sequence ID" value="CDW38339.1"/>
    <property type="molecule type" value="Transcribed_RNA"/>
</dbReference>
<organism evidence="1">
    <name type="scientific">Lepeophtheirus salmonis</name>
    <name type="common">Salmon louse</name>
    <name type="synonym">Caligus salmonis</name>
    <dbReference type="NCBI Taxonomy" id="72036"/>
    <lineage>
        <taxon>Eukaryota</taxon>
        <taxon>Metazoa</taxon>
        <taxon>Ecdysozoa</taxon>
        <taxon>Arthropoda</taxon>
        <taxon>Crustacea</taxon>
        <taxon>Multicrustacea</taxon>
        <taxon>Hexanauplia</taxon>
        <taxon>Copepoda</taxon>
        <taxon>Siphonostomatoida</taxon>
        <taxon>Caligidae</taxon>
        <taxon>Lepeophtheirus</taxon>
    </lineage>
</organism>
<feature type="non-terminal residue" evidence="1">
    <location>
        <position position="1"/>
    </location>
</feature>
<accession>A0A0K2UJ97</accession>
<protein>
    <submittedName>
        <fullName evidence="1">Uncharacterized protein</fullName>
    </submittedName>
</protein>
<reference evidence="1" key="1">
    <citation type="submission" date="2014-05" db="EMBL/GenBank/DDBJ databases">
        <authorList>
            <person name="Chronopoulou M."/>
        </authorList>
    </citation>
    <scope>NUCLEOTIDE SEQUENCE</scope>
    <source>
        <tissue evidence="1">Whole organism</tissue>
    </source>
</reference>
<sequence length="83" mass="9770">KKRVKWRKNTEKLPFSICKPKVKNNFLVLEEFLGGIDGGFEQTHTNPGLIRGERVFHHYIRAPKLFIILLLTNPLDPFLRRLD</sequence>
<proteinExistence type="predicted"/>
<dbReference type="AlphaFoldDB" id="A0A0K2UJ97"/>
<name>A0A0K2UJ97_LEPSM</name>